<gene>
    <name evidence="8" type="ORF">EV141_1860</name>
</gene>
<evidence type="ECO:0000313" key="8">
    <source>
        <dbReference type="EMBL" id="RZS56396.1"/>
    </source>
</evidence>
<dbReference type="PANTHER" id="PTHR32322:SF2">
    <property type="entry name" value="EAMA DOMAIN-CONTAINING PROTEIN"/>
    <property type="match status" value="1"/>
</dbReference>
<accession>A0A4Q7LNX1</accession>
<sequence length="308" mass="31180">MRNTQAVSPRTRRTPATPVALAVTAILSVQFGNAIAGGTFSEVGSLGAATLRLVLAASILMLVIRPRMRGWSRRTWAGVLLLGVGLGGMNALIYLAIERIPIGVAVTIELLGPLAVAVAGTRRARDLAWVALAAVGVLLLGIDRGGALALDGALYAAAAAAFWALYIVASARLGATSDDRPAPRGVDALAVAMVVAAVFVAPFGATQATDAVVANPTLVAVFAGIALMTSAVPYALEFIALKTMPTRVFGVLSSLGPAVAALAGLVVLGQVLSVLQLVAVAAVIVASVGAVVSARQSRDRPAVVLPLD</sequence>
<dbReference type="GO" id="GO:0016020">
    <property type="term" value="C:membrane"/>
    <property type="evidence" value="ECO:0007669"/>
    <property type="project" value="UniProtKB-SubCell"/>
</dbReference>
<dbReference type="InterPro" id="IPR050638">
    <property type="entry name" value="AA-Vitamin_Transporters"/>
</dbReference>
<feature type="transmembrane region" description="Helical" evidence="6">
    <location>
        <begin position="127"/>
        <end position="147"/>
    </location>
</feature>
<dbReference type="Proteomes" id="UP000293519">
    <property type="component" value="Unassembled WGS sequence"/>
</dbReference>
<comment type="similarity">
    <text evidence="2">Belongs to the EamA transporter family.</text>
</comment>
<dbReference type="Pfam" id="PF00892">
    <property type="entry name" value="EamA"/>
    <property type="match status" value="1"/>
</dbReference>
<dbReference type="SUPFAM" id="SSF103481">
    <property type="entry name" value="Multidrug resistance efflux transporter EmrE"/>
    <property type="match status" value="2"/>
</dbReference>
<feature type="transmembrane region" description="Helical" evidence="6">
    <location>
        <begin position="274"/>
        <end position="292"/>
    </location>
</feature>
<feature type="transmembrane region" description="Helical" evidence="6">
    <location>
        <begin position="153"/>
        <end position="174"/>
    </location>
</feature>
<keyword evidence="3 6" id="KW-0812">Transmembrane</keyword>
<comment type="subcellular location">
    <subcellularLocation>
        <location evidence="1">Membrane</location>
        <topology evidence="1">Multi-pass membrane protein</topology>
    </subcellularLocation>
</comment>
<reference evidence="8 9" key="1">
    <citation type="journal article" date="2015" name="Stand. Genomic Sci.">
        <title>Genomic Encyclopedia of Bacterial and Archaeal Type Strains, Phase III: the genomes of soil and plant-associated and newly described type strains.</title>
        <authorList>
            <person name="Whitman W.B."/>
            <person name="Woyke T."/>
            <person name="Klenk H.P."/>
            <person name="Zhou Y."/>
            <person name="Lilburn T.G."/>
            <person name="Beck B.J."/>
            <person name="De Vos P."/>
            <person name="Vandamme P."/>
            <person name="Eisen J.A."/>
            <person name="Garrity G."/>
            <person name="Hugenholtz P."/>
            <person name="Kyrpides N.C."/>
        </authorList>
    </citation>
    <scope>NUCLEOTIDE SEQUENCE [LARGE SCALE GENOMIC DNA]</scope>
    <source>
        <strain evidence="8 9">CV2</strain>
    </source>
</reference>
<feature type="transmembrane region" description="Helical" evidence="6">
    <location>
        <begin position="186"/>
        <end position="205"/>
    </location>
</feature>
<evidence type="ECO:0000256" key="5">
    <source>
        <dbReference type="ARBA" id="ARBA00023136"/>
    </source>
</evidence>
<evidence type="ECO:0000256" key="6">
    <source>
        <dbReference type="SAM" id="Phobius"/>
    </source>
</evidence>
<feature type="transmembrane region" description="Helical" evidence="6">
    <location>
        <begin position="102"/>
        <end position="120"/>
    </location>
</feature>
<feature type="transmembrane region" description="Helical" evidence="6">
    <location>
        <begin position="248"/>
        <end position="268"/>
    </location>
</feature>
<evidence type="ECO:0000256" key="4">
    <source>
        <dbReference type="ARBA" id="ARBA00022989"/>
    </source>
</evidence>
<dbReference type="PANTHER" id="PTHR32322">
    <property type="entry name" value="INNER MEMBRANE TRANSPORTER"/>
    <property type="match status" value="1"/>
</dbReference>
<comment type="caution">
    <text evidence="8">The sequence shown here is derived from an EMBL/GenBank/DDBJ whole genome shotgun (WGS) entry which is preliminary data.</text>
</comment>
<dbReference type="EMBL" id="SGWW01000003">
    <property type="protein sequence ID" value="RZS56396.1"/>
    <property type="molecule type" value="Genomic_DNA"/>
</dbReference>
<feature type="transmembrane region" description="Helical" evidence="6">
    <location>
        <begin position="76"/>
        <end position="96"/>
    </location>
</feature>
<feature type="transmembrane region" description="Helical" evidence="6">
    <location>
        <begin position="46"/>
        <end position="64"/>
    </location>
</feature>
<evidence type="ECO:0000256" key="2">
    <source>
        <dbReference type="ARBA" id="ARBA00007362"/>
    </source>
</evidence>
<keyword evidence="9" id="KW-1185">Reference proteome</keyword>
<evidence type="ECO:0000256" key="3">
    <source>
        <dbReference type="ARBA" id="ARBA00022692"/>
    </source>
</evidence>
<protein>
    <submittedName>
        <fullName evidence="8">Inner membrane transporter RhtA</fullName>
    </submittedName>
</protein>
<name>A0A4Q7LNX1_9MICO</name>
<evidence type="ECO:0000313" key="9">
    <source>
        <dbReference type="Proteomes" id="UP000293519"/>
    </source>
</evidence>
<dbReference type="InterPro" id="IPR037185">
    <property type="entry name" value="EmrE-like"/>
</dbReference>
<feature type="transmembrane region" description="Helical" evidence="6">
    <location>
        <begin position="217"/>
        <end position="236"/>
    </location>
</feature>
<keyword evidence="5 6" id="KW-0472">Membrane</keyword>
<keyword evidence="4 6" id="KW-1133">Transmembrane helix</keyword>
<organism evidence="8 9">
    <name type="scientific">Microcella putealis</name>
    <dbReference type="NCBI Taxonomy" id="337005"/>
    <lineage>
        <taxon>Bacteria</taxon>
        <taxon>Bacillati</taxon>
        <taxon>Actinomycetota</taxon>
        <taxon>Actinomycetes</taxon>
        <taxon>Micrococcales</taxon>
        <taxon>Microbacteriaceae</taxon>
        <taxon>Microcella</taxon>
    </lineage>
</organism>
<proteinExistence type="inferred from homology"/>
<feature type="domain" description="EamA" evidence="7">
    <location>
        <begin position="152"/>
        <end position="289"/>
    </location>
</feature>
<dbReference type="InterPro" id="IPR000620">
    <property type="entry name" value="EamA_dom"/>
</dbReference>
<dbReference type="AlphaFoldDB" id="A0A4Q7LNX1"/>
<evidence type="ECO:0000259" key="7">
    <source>
        <dbReference type="Pfam" id="PF00892"/>
    </source>
</evidence>
<evidence type="ECO:0000256" key="1">
    <source>
        <dbReference type="ARBA" id="ARBA00004141"/>
    </source>
</evidence>